<protein>
    <recommendedName>
        <fullName evidence="4">VWFD domain-containing protein</fullName>
    </recommendedName>
</protein>
<dbReference type="Proteomes" id="UP000694428">
    <property type="component" value="Unplaced"/>
</dbReference>
<evidence type="ECO:0000256" key="1">
    <source>
        <dbReference type="ARBA" id="ARBA00004613"/>
    </source>
</evidence>
<name>A0A8C9FPX6_PAVCR</name>
<evidence type="ECO:0000256" key="2">
    <source>
        <dbReference type="ARBA" id="ARBA00022525"/>
    </source>
</evidence>
<evidence type="ECO:0000313" key="6">
    <source>
        <dbReference type="Proteomes" id="UP000694428"/>
    </source>
</evidence>
<evidence type="ECO:0000313" key="5">
    <source>
        <dbReference type="Ensembl" id="ENSPSTP00000019177.1"/>
    </source>
</evidence>
<proteinExistence type="predicted"/>
<dbReference type="AlphaFoldDB" id="A0A8C9FPX6"/>
<comment type="subcellular location">
    <subcellularLocation>
        <location evidence="1">Secreted</location>
    </subcellularLocation>
</comment>
<dbReference type="PANTHER" id="PTHR46698:SF7">
    <property type="entry name" value="VWFD DOMAIN-CONTAINING PROTEIN"/>
    <property type="match status" value="1"/>
</dbReference>
<keyword evidence="3" id="KW-0732">Signal</keyword>
<keyword evidence="2" id="KW-0964">Secreted</keyword>
<reference evidence="5" key="1">
    <citation type="submission" date="2025-08" db="UniProtKB">
        <authorList>
            <consortium name="Ensembl"/>
        </authorList>
    </citation>
    <scope>IDENTIFICATION</scope>
</reference>
<dbReference type="GO" id="GO:0030513">
    <property type="term" value="P:positive regulation of BMP signaling pathway"/>
    <property type="evidence" value="ECO:0007669"/>
    <property type="project" value="TreeGrafter"/>
</dbReference>
<dbReference type="InterPro" id="IPR025615">
    <property type="entry name" value="TILa_dom"/>
</dbReference>
<dbReference type="InterPro" id="IPR001846">
    <property type="entry name" value="VWF_type-D"/>
</dbReference>
<dbReference type="InterPro" id="IPR052424">
    <property type="entry name" value="Kielin_Chordin-BMP_Reg"/>
</dbReference>
<dbReference type="GO" id="GO:0005576">
    <property type="term" value="C:extracellular region"/>
    <property type="evidence" value="ECO:0007669"/>
    <property type="project" value="UniProtKB-SubCell"/>
</dbReference>
<feature type="domain" description="VWFD" evidence="4">
    <location>
        <begin position="69"/>
        <end position="145"/>
    </location>
</feature>
<evidence type="ECO:0000259" key="4">
    <source>
        <dbReference type="PROSITE" id="PS51233"/>
    </source>
</evidence>
<sequence>MDALIACGCVYEGLLYGPGEEFWGDDGCTKRCICMEENRKVMCHQASCRAKEECGVKDGIRGCYPTSYGVCTAVGSTHYKSFDGGWFTFQGTCLYQLVGLCKSSRGLVDFQVQFWIICVHIFDVLGPNFGHHPSPQSWWTSFGGR</sequence>
<dbReference type="PROSITE" id="PS51233">
    <property type="entry name" value="VWFD"/>
    <property type="match status" value="1"/>
</dbReference>
<keyword evidence="6" id="KW-1185">Reference proteome</keyword>
<dbReference type="Ensembl" id="ENSPSTT00000020093.1">
    <property type="protein sequence ID" value="ENSPSTP00000019177.1"/>
    <property type="gene ID" value="ENSPSTG00000013841.1"/>
</dbReference>
<organism evidence="5 6">
    <name type="scientific">Pavo cristatus</name>
    <name type="common">Indian peafowl</name>
    <name type="synonym">Blue peafowl</name>
    <dbReference type="NCBI Taxonomy" id="9049"/>
    <lineage>
        <taxon>Eukaryota</taxon>
        <taxon>Metazoa</taxon>
        <taxon>Chordata</taxon>
        <taxon>Craniata</taxon>
        <taxon>Vertebrata</taxon>
        <taxon>Euteleostomi</taxon>
        <taxon>Archelosauria</taxon>
        <taxon>Archosauria</taxon>
        <taxon>Dinosauria</taxon>
        <taxon>Saurischia</taxon>
        <taxon>Theropoda</taxon>
        <taxon>Coelurosauria</taxon>
        <taxon>Aves</taxon>
        <taxon>Neognathae</taxon>
        <taxon>Galloanserae</taxon>
        <taxon>Galliformes</taxon>
        <taxon>Phasianidae</taxon>
        <taxon>Phasianinae</taxon>
        <taxon>Pavo</taxon>
    </lineage>
</organism>
<dbReference type="Pfam" id="PF12714">
    <property type="entry name" value="TILa"/>
    <property type="match status" value="1"/>
</dbReference>
<accession>A0A8C9FPX6</accession>
<evidence type="ECO:0000256" key="3">
    <source>
        <dbReference type="ARBA" id="ARBA00022729"/>
    </source>
</evidence>
<reference evidence="5" key="2">
    <citation type="submission" date="2025-09" db="UniProtKB">
        <authorList>
            <consortium name="Ensembl"/>
        </authorList>
    </citation>
    <scope>IDENTIFICATION</scope>
</reference>
<dbReference type="PANTHER" id="PTHR46698">
    <property type="entry name" value="CROSSVEINLESS 2"/>
    <property type="match status" value="1"/>
</dbReference>
<dbReference type="Pfam" id="PF00094">
    <property type="entry name" value="VWD"/>
    <property type="match status" value="1"/>
</dbReference>